<dbReference type="GO" id="GO:0045892">
    <property type="term" value="P:negative regulation of DNA-templated transcription"/>
    <property type="evidence" value="ECO:0007669"/>
    <property type="project" value="UniProtKB-ARBA"/>
</dbReference>
<dbReference type="GO" id="GO:0003677">
    <property type="term" value="F:DNA binding"/>
    <property type="evidence" value="ECO:0007669"/>
    <property type="project" value="InterPro"/>
</dbReference>
<evidence type="ECO:0008006" key="4">
    <source>
        <dbReference type="Google" id="ProtNLM"/>
    </source>
</evidence>
<keyword evidence="3" id="KW-1185">Reference proteome</keyword>
<dbReference type="Pfam" id="PF02583">
    <property type="entry name" value="Trns_repr_metal"/>
    <property type="match status" value="1"/>
</dbReference>
<protein>
    <recommendedName>
        <fullName evidence="4">Transcriptional regulator</fullName>
    </recommendedName>
</protein>
<dbReference type="AlphaFoldDB" id="A0A097EM51"/>
<evidence type="ECO:0000313" key="3">
    <source>
        <dbReference type="Proteomes" id="UP000029672"/>
    </source>
</evidence>
<dbReference type="EMBL" id="CP009574">
    <property type="protein sequence ID" value="AIT08623.1"/>
    <property type="molecule type" value="Genomic_DNA"/>
</dbReference>
<dbReference type="InterPro" id="IPR038390">
    <property type="entry name" value="Metal_Tscrpt_repr_sf"/>
</dbReference>
<accession>A0A097EM51</accession>
<dbReference type="HOGENOM" id="CLU_130332_2_3_6"/>
<dbReference type="Gene3D" id="1.20.58.1000">
    <property type="entry name" value="Metal-sensitive repressor, helix protomer"/>
    <property type="match status" value="1"/>
</dbReference>
<dbReference type="OrthoDB" id="9806052at2"/>
<dbReference type="InterPro" id="IPR003735">
    <property type="entry name" value="Metal_Tscrpt_repr"/>
</dbReference>
<dbReference type="eggNOG" id="COG1937">
    <property type="taxonomic scope" value="Bacteria"/>
</dbReference>
<evidence type="ECO:0000313" key="2">
    <source>
        <dbReference type="EMBL" id="AIT08623.1"/>
    </source>
</evidence>
<name>A0A097EM51_9GAMM</name>
<dbReference type="Proteomes" id="UP000029672">
    <property type="component" value="Chromosome"/>
</dbReference>
<reference evidence="2 3" key="1">
    <citation type="submission" date="2014-10" db="EMBL/GenBank/DDBJ databases">
        <title>Whole genome sequence of Francisella endociliophora strain FSC1006, isolated from a laboratory culture of the marine ciliate Euplotes raikovi.</title>
        <authorList>
            <person name="Granberg M."/>
            <person name="Backman S."/>
            <person name="Lundmark E."/>
            <person name="Nilsson E."/>
            <person name="Karlsson E."/>
            <person name="Thelaus J."/>
            <person name="Ohrman C."/>
            <person name="Larkeryd A."/>
            <person name="Stenberg P."/>
        </authorList>
    </citation>
    <scope>NUCLEOTIDE SEQUENCE [LARGE SCALE GENOMIC DNA]</scope>
    <source>
        <strain evidence="2 3">FSC1006</strain>
    </source>
</reference>
<dbReference type="CDD" id="cd10148">
    <property type="entry name" value="CsoR-like_DUF156"/>
    <property type="match status" value="1"/>
</dbReference>
<dbReference type="KEGG" id="frf:LO80_00630"/>
<sequence>MSNPCHKKQLGRLNRVAGQVEAIKNMIESERYCVDIITQIKAARSALKSIELAILETHMRSCLEKSCHQDADIPLDQRISELMKLLKKYE</sequence>
<comment type="similarity">
    <text evidence="1">Belongs to the FrmR/RcnR family.</text>
</comment>
<dbReference type="PANTHER" id="PTHR33677">
    <property type="entry name" value="TRANSCRIPTIONAL REPRESSOR FRMR-RELATED"/>
    <property type="match status" value="1"/>
</dbReference>
<proteinExistence type="inferred from homology"/>
<organism evidence="2 3">
    <name type="scientific">Candidatus Francisella endociliophora</name>
    <dbReference type="NCBI Taxonomy" id="653937"/>
    <lineage>
        <taxon>Bacteria</taxon>
        <taxon>Pseudomonadati</taxon>
        <taxon>Pseudomonadota</taxon>
        <taxon>Gammaproteobacteria</taxon>
        <taxon>Thiotrichales</taxon>
        <taxon>Francisellaceae</taxon>
        <taxon>Francisella</taxon>
    </lineage>
</organism>
<dbReference type="GO" id="GO:0046872">
    <property type="term" value="F:metal ion binding"/>
    <property type="evidence" value="ECO:0007669"/>
    <property type="project" value="InterPro"/>
</dbReference>
<evidence type="ECO:0000256" key="1">
    <source>
        <dbReference type="ARBA" id="ARBA00005260"/>
    </source>
</evidence>
<gene>
    <name evidence="2" type="ORF">LO80_00630</name>
</gene>
<dbReference type="STRING" id="1547445.LO80_00630"/>
<dbReference type="RefSeq" id="WP_040007610.1">
    <property type="nucleotide sequence ID" value="NZ_CP009574.1"/>
</dbReference>